<comment type="similarity">
    <text evidence="1">Belongs to the asparaginase 1 family.</text>
</comment>
<dbReference type="SMART" id="SM00870">
    <property type="entry name" value="Asparaginase"/>
    <property type="match status" value="1"/>
</dbReference>
<dbReference type="Pfam" id="PF17763">
    <property type="entry name" value="Asparaginase_C"/>
    <property type="match status" value="1"/>
</dbReference>
<evidence type="ECO:0000313" key="4">
    <source>
        <dbReference type="Proteomes" id="UP000192775"/>
    </source>
</evidence>
<dbReference type="EMBL" id="CP020715">
    <property type="protein sequence ID" value="ARJ06921.1"/>
    <property type="molecule type" value="Genomic_DNA"/>
</dbReference>
<keyword evidence="2" id="KW-0378">Hydrolase</keyword>
<dbReference type="STRING" id="1619308.B5808_18085"/>
<dbReference type="PIRSF" id="PIRSF500176">
    <property type="entry name" value="L_ASNase"/>
    <property type="match status" value="1"/>
</dbReference>
<dbReference type="Gene3D" id="3.40.50.40">
    <property type="match status" value="1"/>
</dbReference>
<evidence type="ECO:0000313" key="3">
    <source>
        <dbReference type="EMBL" id="ARJ06921.1"/>
    </source>
</evidence>
<dbReference type="PIRSF" id="PIRSF001220">
    <property type="entry name" value="L-ASNase_gatD"/>
    <property type="match status" value="1"/>
</dbReference>
<dbReference type="Proteomes" id="UP000192775">
    <property type="component" value="Chromosome"/>
</dbReference>
<dbReference type="InterPro" id="IPR040919">
    <property type="entry name" value="Asparaginase_C"/>
</dbReference>
<evidence type="ECO:0000256" key="2">
    <source>
        <dbReference type="ARBA" id="ARBA00022801"/>
    </source>
</evidence>
<dbReference type="InterPro" id="IPR004550">
    <property type="entry name" value="AsnASE_II"/>
</dbReference>
<evidence type="ECO:0000256" key="1">
    <source>
        <dbReference type="ARBA" id="ARBA00010518"/>
    </source>
</evidence>
<dbReference type="PANTHER" id="PTHR11707">
    <property type="entry name" value="L-ASPARAGINASE"/>
    <property type="match status" value="1"/>
</dbReference>
<name>A0A1X9LSL8_9MICO</name>
<keyword evidence="4" id="KW-1185">Reference proteome</keyword>
<dbReference type="InterPro" id="IPR006034">
    <property type="entry name" value="Asparaginase/glutaminase-like"/>
</dbReference>
<protein>
    <submittedName>
        <fullName evidence="3">Uncharacterized protein</fullName>
    </submittedName>
</protein>
<dbReference type="GO" id="GO:0006528">
    <property type="term" value="P:asparagine metabolic process"/>
    <property type="evidence" value="ECO:0007669"/>
    <property type="project" value="InterPro"/>
</dbReference>
<dbReference type="PROSITE" id="PS51732">
    <property type="entry name" value="ASN_GLN_ASE_3"/>
    <property type="match status" value="1"/>
</dbReference>
<reference evidence="3 4" key="1">
    <citation type="submission" date="2017-04" db="EMBL/GenBank/DDBJ databases">
        <authorList>
            <person name="Afonso C.L."/>
            <person name="Miller P.J."/>
            <person name="Scott M.A."/>
            <person name="Spackman E."/>
            <person name="Goraichik I."/>
            <person name="Dimitrov K.M."/>
            <person name="Suarez D.L."/>
            <person name="Swayne D.E."/>
        </authorList>
    </citation>
    <scope>NUCLEOTIDE SEQUENCE [LARGE SCALE GENOMIC DNA]</scope>
    <source>
        <strain evidence="4">XA(T)</strain>
    </source>
</reference>
<dbReference type="CDD" id="cd08964">
    <property type="entry name" value="L-asparaginase_II"/>
    <property type="match status" value="1"/>
</dbReference>
<dbReference type="AlphaFoldDB" id="A0A1X9LSL8"/>
<dbReference type="InterPro" id="IPR036152">
    <property type="entry name" value="Asp/glu_Ase-like_sf"/>
</dbReference>
<organism evidence="3 4">
    <name type="scientific">Cnuibacter physcomitrellae</name>
    <dbReference type="NCBI Taxonomy" id="1619308"/>
    <lineage>
        <taxon>Bacteria</taxon>
        <taxon>Bacillati</taxon>
        <taxon>Actinomycetota</taxon>
        <taxon>Actinomycetes</taxon>
        <taxon>Micrococcales</taxon>
        <taxon>Microbacteriaceae</taxon>
        <taxon>Cnuibacter</taxon>
    </lineage>
</organism>
<dbReference type="SFLD" id="SFLDS00057">
    <property type="entry name" value="Glutaminase/Asparaginase"/>
    <property type="match status" value="1"/>
</dbReference>
<dbReference type="PANTHER" id="PTHR11707:SF28">
    <property type="entry name" value="60 KDA LYSOPHOSPHOLIPASE"/>
    <property type="match status" value="1"/>
</dbReference>
<accession>A0A1X9LSL8</accession>
<dbReference type="Gene3D" id="3.40.50.1170">
    <property type="entry name" value="L-asparaginase, N-terminal domain"/>
    <property type="match status" value="1"/>
</dbReference>
<dbReference type="InterPro" id="IPR027473">
    <property type="entry name" value="L-asparaginase_C"/>
</dbReference>
<gene>
    <name evidence="3" type="ORF">B5808_18085</name>
</gene>
<dbReference type="InterPro" id="IPR027474">
    <property type="entry name" value="L-asparaginase_N"/>
</dbReference>
<dbReference type="PRINTS" id="PR00139">
    <property type="entry name" value="ASNGLNASE"/>
</dbReference>
<dbReference type="GO" id="GO:0004067">
    <property type="term" value="F:asparaginase activity"/>
    <property type="evidence" value="ECO:0007669"/>
    <property type="project" value="UniProtKB-UniRule"/>
</dbReference>
<dbReference type="SUPFAM" id="SSF53774">
    <property type="entry name" value="Glutaminase/Asparaginase"/>
    <property type="match status" value="1"/>
</dbReference>
<sequence length="333" mass="33553">MSDPVAAGRESPRVALFALGGTIAAPVDAGGGNAGMTLSAEDVVGDLVGRAGLTVDATTFRRLPSASLGLDDLVELAAAVSAALLHGAVGVVVTVGTDTLEEVAYLLDLLVASDGPVVVTGAMRNAGLPGADGPANLLGALRVSASPQARGIGTLVVMDDRIHLARSVRKTHSSSTSAFTSADVGPVGWIVEGRVRIPLVPRRRTLPLPPPSSVPRVGLARLAVGDDPAVLEAVADLSDGLVIEVMGAGHAPARTMPAIRRIAARIPTVAVSRTGAGELYRAVGAFPGSEQDLAAAGVLFGDDLDGPKARVLLTLCLGAGLDRAGLAARFATF</sequence>
<dbReference type="Pfam" id="PF00710">
    <property type="entry name" value="Asparaginase"/>
    <property type="match status" value="1"/>
</dbReference>
<proteinExistence type="inferred from homology"/>
<dbReference type="InterPro" id="IPR037152">
    <property type="entry name" value="L-asparaginase_N_sf"/>
</dbReference>
<dbReference type="KEGG" id="cphy:B5808_18085"/>
<dbReference type="RefSeq" id="WP_085021059.1">
    <property type="nucleotide sequence ID" value="NZ_BMHD01000001.1"/>
</dbReference>